<comment type="caution">
    <text evidence="7">The sequence shown here is derived from an EMBL/GenBank/DDBJ whole genome shotgun (WGS) entry which is preliminary data.</text>
</comment>
<dbReference type="InterPro" id="IPR036986">
    <property type="entry name" value="S4_RNA-bd_sf"/>
</dbReference>
<proteinExistence type="inferred from homology"/>
<evidence type="ECO:0000256" key="2">
    <source>
        <dbReference type="ARBA" id="ARBA00022730"/>
    </source>
</evidence>
<dbReference type="GO" id="GO:0072344">
    <property type="term" value="P:rescue of stalled ribosome"/>
    <property type="evidence" value="ECO:0007669"/>
    <property type="project" value="UniProtKB-UniRule"/>
</dbReference>
<evidence type="ECO:0000256" key="4">
    <source>
        <dbReference type="ARBA" id="ARBA00022917"/>
    </source>
</evidence>
<evidence type="ECO:0000256" key="1">
    <source>
        <dbReference type="ARBA" id="ARBA00022555"/>
    </source>
</evidence>
<dbReference type="GO" id="GO:0019843">
    <property type="term" value="F:rRNA binding"/>
    <property type="evidence" value="ECO:0007669"/>
    <property type="project" value="UniProtKB-UniRule"/>
</dbReference>
<evidence type="ECO:0000256" key="3">
    <source>
        <dbReference type="ARBA" id="ARBA00022884"/>
    </source>
</evidence>
<dbReference type="Gene3D" id="3.10.290.10">
    <property type="entry name" value="RNA-binding S4 domain"/>
    <property type="match status" value="1"/>
</dbReference>
<dbReference type="OrthoDB" id="9805210at2"/>
<keyword evidence="8" id="KW-1185">Reference proteome</keyword>
<dbReference type="InterPro" id="IPR002942">
    <property type="entry name" value="S4_RNA-bd"/>
</dbReference>
<dbReference type="SMART" id="SM00363">
    <property type="entry name" value="S4"/>
    <property type="match status" value="1"/>
</dbReference>
<dbReference type="RefSeq" id="WP_105960290.1">
    <property type="nucleotide sequence ID" value="NZ_PVNS01000017.1"/>
</dbReference>
<protein>
    <recommendedName>
        <fullName evidence="5">RQC P-site tRNA stabilizing factor</fullName>
        <shortName evidence="5">RqcP</shortName>
    </recommendedName>
    <alternativeName>
        <fullName evidence="5">Ribosome-associated protein quality control protein P</fullName>
    </alternativeName>
</protein>
<gene>
    <name evidence="5" type="primary">rqcP</name>
    <name evidence="7" type="ORF">C6I21_14990</name>
</gene>
<keyword evidence="1 5" id="KW-0820">tRNA-binding</keyword>
<comment type="subunit">
    <text evidence="5">Associates with stalled 50S ribosomal subunits. Binds to RqcH, 23S rRNA and the P-site tRNA. Does not require RqcH for association with 50S subunits.</text>
</comment>
<dbReference type="PIRSF" id="PIRSF038881">
    <property type="entry name" value="RNAbp_HP1423"/>
    <property type="match status" value="1"/>
</dbReference>
<dbReference type="GO" id="GO:0043023">
    <property type="term" value="F:ribosomal large subunit binding"/>
    <property type="evidence" value="ECO:0007669"/>
    <property type="project" value="UniProtKB-UniRule"/>
</dbReference>
<dbReference type="SUPFAM" id="SSF55174">
    <property type="entry name" value="Alpha-L RNA-binding motif"/>
    <property type="match status" value="1"/>
</dbReference>
<evidence type="ECO:0000313" key="8">
    <source>
        <dbReference type="Proteomes" id="UP000243650"/>
    </source>
</evidence>
<keyword evidence="3 5" id="KW-0694">RNA-binding</keyword>
<dbReference type="GO" id="GO:0000049">
    <property type="term" value="F:tRNA binding"/>
    <property type="evidence" value="ECO:0007669"/>
    <property type="project" value="UniProtKB-UniRule"/>
</dbReference>
<dbReference type="EMBL" id="PVNS01000017">
    <property type="protein sequence ID" value="PRO64398.1"/>
    <property type="molecule type" value="Genomic_DNA"/>
</dbReference>
<evidence type="ECO:0000313" key="7">
    <source>
        <dbReference type="EMBL" id="PRO64398.1"/>
    </source>
</evidence>
<dbReference type="PROSITE" id="PS50889">
    <property type="entry name" value="S4"/>
    <property type="match status" value="1"/>
</dbReference>
<comment type="function">
    <text evidence="5">Key component of the ribosome quality control system (RQC), a ribosome-associated complex that mediates the extraction of incompletely synthesized nascent chains from stalled ribosomes and their subsequent degradation. RqcH recruits Ala-charged tRNA, and with RqcP directs the elongation of stalled nascent chains on 50S ribosomal subunits, leading to non-templated C-terminal alanine extensions (Ala tail). The Ala tail promotes nascent chain degradation. RqcP is associated with the translocation-like movement of the peptidyl-tRNA from the A-site into the P-site.</text>
</comment>
<evidence type="ECO:0000259" key="6">
    <source>
        <dbReference type="SMART" id="SM00363"/>
    </source>
</evidence>
<comment type="similarity">
    <text evidence="5">Belongs to the RqcP family.</text>
</comment>
<evidence type="ECO:0000256" key="5">
    <source>
        <dbReference type="HAMAP-Rule" id="MF_00871"/>
    </source>
</evidence>
<dbReference type="Proteomes" id="UP000243650">
    <property type="component" value="Unassembled WGS sequence"/>
</dbReference>
<organism evidence="7 8">
    <name type="scientific">Alkalicoccus urumqiensis</name>
    <name type="common">Bacillus urumqiensis</name>
    <dbReference type="NCBI Taxonomy" id="1548213"/>
    <lineage>
        <taxon>Bacteria</taxon>
        <taxon>Bacillati</taxon>
        <taxon>Bacillota</taxon>
        <taxon>Bacilli</taxon>
        <taxon>Bacillales</taxon>
        <taxon>Bacillaceae</taxon>
        <taxon>Alkalicoccus</taxon>
    </lineage>
</organism>
<reference evidence="7 8" key="1">
    <citation type="submission" date="2018-03" db="EMBL/GenBank/DDBJ databases">
        <title>Bacillus urumqiensis sp. nov., a moderately haloalkaliphilic bacterium isolated from a salt lake.</title>
        <authorList>
            <person name="Zhao B."/>
            <person name="Liao Z."/>
        </authorList>
    </citation>
    <scope>NUCLEOTIDE SEQUENCE [LARGE SCALE GENOMIC DNA]</scope>
    <source>
        <strain evidence="7 8">BZ-SZ-XJ18</strain>
    </source>
</reference>
<dbReference type="AlphaFoldDB" id="A0A2P6MDP0"/>
<dbReference type="InterPro" id="IPR025490">
    <property type="entry name" value="RqcP"/>
</dbReference>
<keyword evidence="4 5" id="KW-0648">Protein biosynthesis</keyword>
<sequence length="86" mass="9497">MRLDKYLKVSRLIKRRTMAKEVAGQGRVLINGNKAKAGSEVSPGDELTIQFGQKTVTARVLRTEGAAKKEEAATFYEIISEERAGE</sequence>
<keyword evidence="2 5" id="KW-0699">rRNA-binding</keyword>
<dbReference type="HAMAP" id="MF_00871">
    <property type="entry name" value="RqcP"/>
    <property type="match status" value="1"/>
</dbReference>
<name>A0A2P6MDP0_ALKUR</name>
<accession>A0A2P6MDP0</accession>
<dbReference type="CDD" id="cd00165">
    <property type="entry name" value="S4"/>
    <property type="match status" value="1"/>
</dbReference>
<feature type="domain" description="RNA-binding S4" evidence="6">
    <location>
        <begin position="1"/>
        <end position="62"/>
    </location>
</feature>
<dbReference type="Pfam" id="PF01479">
    <property type="entry name" value="S4"/>
    <property type="match status" value="1"/>
</dbReference>